<dbReference type="RefSeq" id="WP_154524956.1">
    <property type="nucleotide sequence ID" value="NZ_VULZ01000006.1"/>
</dbReference>
<keyword evidence="4" id="KW-0732">Signal</keyword>
<name>A0A6L5X3K4_9FIRM</name>
<dbReference type="Pfam" id="PF03486">
    <property type="entry name" value="HI0933_like"/>
    <property type="match status" value="1"/>
</dbReference>
<dbReference type="EMBL" id="VULZ01000006">
    <property type="protein sequence ID" value="MSS14770.1"/>
    <property type="molecule type" value="Genomic_DNA"/>
</dbReference>
<evidence type="ECO:0000256" key="1">
    <source>
        <dbReference type="ARBA" id="ARBA00001974"/>
    </source>
</evidence>
<protein>
    <submittedName>
        <fullName evidence="7">Aminoacetone oxidase family FAD-binding enzyme</fullName>
    </submittedName>
</protein>
<dbReference type="Gene3D" id="3.50.50.60">
    <property type="entry name" value="FAD/NAD(P)-binding domain"/>
    <property type="match status" value="1"/>
</dbReference>
<proteinExistence type="predicted"/>
<evidence type="ECO:0000256" key="3">
    <source>
        <dbReference type="ARBA" id="ARBA00022827"/>
    </source>
</evidence>
<dbReference type="Pfam" id="PF22780">
    <property type="entry name" value="HI0933_like_1st"/>
    <property type="match status" value="1"/>
</dbReference>
<evidence type="ECO:0000259" key="5">
    <source>
        <dbReference type="Pfam" id="PF03486"/>
    </source>
</evidence>
<dbReference type="PRINTS" id="PR00411">
    <property type="entry name" value="PNDRDTASEI"/>
</dbReference>
<organism evidence="7 8">
    <name type="scientific">Porcincola intestinalis</name>
    <dbReference type="NCBI Taxonomy" id="2606632"/>
    <lineage>
        <taxon>Bacteria</taxon>
        <taxon>Bacillati</taxon>
        <taxon>Bacillota</taxon>
        <taxon>Clostridia</taxon>
        <taxon>Lachnospirales</taxon>
        <taxon>Lachnospiraceae</taxon>
        <taxon>Porcincola</taxon>
    </lineage>
</organism>
<dbReference type="InterPro" id="IPR036188">
    <property type="entry name" value="FAD/NAD-bd_sf"/>
</dbReference>
<dbReference type="Proteomes" id="UP000481852">
    <property type="component" value="Unassembled WGS sequence"/>
</dbReference>
<feature type="domain" description="RsdA/BaiN/AoA(So)-like Rossmann fold-like" evidence="5">
    <location>
        <begin position="11"/>
        <end position="426"/>
    </location>
</feature>
<comment type="cofactor">
    <cofactor evidence="1">
        <name>FAD</name>
        <dbReference type="ChEBI" id="CHEBI:57692"/>
    </cofactor>
</comment>
<dbReference type="Gene3D" id="1.10.8.260">
    <property type="entry name" value="HI0933 insert domain-like"/>
    <property type="match status" value="1"/>
</dbReference>
<evidence type="ECO:0000256" key="4">
    <source>
        <dbReference type="SAM" id="SignalP"/>
    </source>
</evidence>
<dbReference type="SUPFAM" id="SSF51905">
    <property type="entry name" value="FAD/NAD(P)-binding domain"/>
    <property type="match status" value="1"/>
</dbReference>
<accession>A0A6L5X3K4</accession>
<gene>
    <name evidence="7" type="ORF">FYJ35_06890</name>
</gene>
<dbReference type="Gene3D" id="2.40.30.10">
    <property type="entry name" value="Translation factors"/>
    <property type="match status" value="1"/>
</dbReference>
<dbReference type="InterPro" id="IPR004792">
    <property type="entry name" value="BaiN-like"/>
</dbReference>
<evidence type="ECO:0000313" key="7">
    <source>
        <dbReference type="EMBL" id="MSS14770.1"/>
    </source>
</evidence>
<evidence type="ECO:0000259" key="6">
    <source>
        <dbReference type="Pfam" id="PF22780"/>
    </source>
</evidence>
<dbReference type="InterPro" id="IPR055178">
    <property type="entry name" value="RsdA/BaiN/AoA(So)-like_dom"/>
</dbReference>
<dbReference type="InterPro" id="IPR057661">
    <property type="entry name" value="RsdA/BaiN/AoA(So)_Rossmann"/>
</dbReference>
<reference evidence="7 8" key="1">
    <citation type="submission" date="2019-08" db="EMBL/GenBank/DDBJ databases">
        <title>In-depth cultivation of the pig gut microbiome towards novel bacterial diversity and tailored functional studies.</title>
        <authorList>
            <person name="Wylensek D."/>
            <person name="Hitch T.C.A."/>
            <person name="Clavel T."/>
        </authorList>
    </citation>
    <scope>NUCLEOTIDE SEQUENCE [LARGE SCALE GENOMIC DNA]</scope>
    <source>
        <strain evidence="7 8">Oil+RF-744-WCA-WT-11</strain>
    </source>
</reference>
<feature type="domain" description="RsdA/BaiN/AoA(So)-like insert" evidence="6">
    <location>
        <begin position="200"/>
        <end position="368"/>
    </location>
</feature>
<keyword evidence="8" id="KW-1185">Reference proteome</keyword>
<comment type="caution">
    <text evidence="7">The sequence shown here is derived from an EMBL/GenBank/DDBJ whole genome shotgun (WGS) entry which is preliminary data.</text>
</comment>
<dbReference type="SUPFAM" id="SSF160996">
    <property type="entry name" value="HI0933 insert domain-like"/>
    <property type="match status" value="1"/>
</dbReference>
<dbReference type="NCBIfam" id="TIGR00275">
    <property type="entry name" value="aminoacetone oxidase family FAD-binding enzyme"/>
    <property type="match status" value="1"/>
</dbReference>
<keyword evidence="3" id="KW-0274">FAD</keyword>
<dbReference type="InterPro" id="IPR023166">
    <property type="entry name" value="BaiN-like_dom_sf"/>
</dbReference>
<dbReference type="PANTHER" id="PTHR42887">
    <property type="entry name" value="OS12G0638800 PROTEIN"/>
    <property type="match status" value="1"/>
</dbReference>
<keyword evidence="2" id="KW-0285">Flavoprotein</keyword>
<sequence length="432" mass="46484">MRCGEAVMRRRVLILGCGASGMMAAIAAARAGADVTVLEAMKLPGRKLLMTGNSRCNLTNTAPRMAASYLSEHEREAVSMAASVLGQFSVNDTLDLFHQMGLLTTVEHGTYVYPLSGQSGSVLEILLQQMKELGVRLRYACRAVGLEHTETGWVVLTDGWKYEADAVVLACGSKAAPKTGSDGSGYLLAKALGLRVTKVVPALTGIAVRDGRRLLPSLAGVRMTAGVSAWADGIPLCRDIGQLQFTASDLSGIVVFQVSRKVSRALEEGKQVELRLDLIPTFTEDEVETILAHYGQNHPEAPVRLALCGLLPQQLIQTVLDRWTAGNRQRGERIPDTAGSMDRMFIRSLSELIKDFRLKADHVRGFDSCQVCAGGIALGEVDEKTLACRRQAFSGLYIAGELLDLDGPCGGYNLQWAWSSGYVAGKHAAEGC</sequence>
<dbReference type="PRINTS" id="PR00368">
    <property type="entry name" value="FADPNR"/>
</dbReference>
<dbReference type="AlphaFoldDB" id="A0A6L5X3K4"/>
<feature type="signal peptide" evidence="4">
    <location>
        <begin position="1"/>
        <end position="27"/>
    </location>
</feature>
<dbReference type="PANTHER" id="PTHR42887:SF2">
    <property type="entry name" value="OS12G0638800 PROTEIN"/>
    <property type="match status" value="1"/>
</dbReference>
<feature type="chain" id="PRO_5026991669" evidence="4">
    <location>
        <begin position="28"/>
        <end position="432"/>
    </location>
</feature>
<evidence type="ECO:0000256" key="2">
    <source>
        <dbReference type="ARBA" id="ARBA00022630"/>
    </source>
</evidence>
<evidence type="ECO:0000313" key="8">
    <source>
        <dbReference type="Proteomes" id="UP000481852"/>
    </source>
</evidence>